<name>A0ABW5JTC7_9FLAO</name>
<organism evidence="3 4">
    <name type="scientific">Gelatiniphilus marinus</name>
    <dbReference type="NCBI Taxonomy" id="1759464"/>
    <lineage>
        <taxon>Bacteria</taxon>
        <taxon>Pseudomonadati</taxon>
        <taxon>Bacteroidota</taxon>
        <taxon>Flavobacteriia</taxon>
        <taxon>Flavobacteriales</taxon>
        <taxon>Flavobacteriaceae</taxon>
        <taxon>Gelatiniphilus</taxon>
    </lineage>
</organism>
<feature type="chain" id="PRO_5046440821" evidence="1">
    <location>
        <begin position="23"/>
        <end position="201"/>
    </location>
</feature>
<evidence type="ECO:0000256" key="1">
    <source>
        <dbReference type="SAM" id="SignalP"/>
    </source>
</evidence>
<sequence>MKNLTFIFVLLFTSLGFINIHAQNTDPKNSTIKGFNFAVKGGANFSKTLGDVQENQSFLTDFNIGTVVKIPTGLNFNIQAEPQLSRVGSSRDGKTESRFTFLDIPVLAQIHSSNNWSFEAGPKAAVTLSQKQRRQENLETVNRLKKVTLGLVGGATYNFDSNWFGQFRINYWLSDIIRDGAGDNEGTSILLFQFSIGYWFN</sequence>
<keyword evidence="4" id="KW-1185">Reference proteome</keyword>
<keyword evidence="1" id="KW-0732">Signal</keyword>
<proteinExistence type="predicted"/>
<feature type="domain" description="Outer membrane protein beta-barrel" evidence="2">
    <location>
        <begin position="22"/>
        <end position="177"/>
    </location>
</feature>
<dbReference type="InterPro" id="IPR025665">
    <property type="entry name" value="Beta-barrel_OMP_2"/>
</dbReference>
<feature type="signal peptide" evidence="1">
    <location>
        <begin position="1"/>
        <end position="22"/>
    </location>
</feature>
<dbReference type="Proteomes" id="UP001597441">
    <property type="component" value="Unassembled WGS sequence"/>
</dbReference>
<dbReference type="Pfam" id="PF13568">
    <property type="entry name" value="OMP_b-brl_2"/>
    <property type="match status" value="1"/>
</dbReference>
<accession>A0ABW5JTC7</accession>
<dbReference type="RefSeq" id="WP_388018883.1">
    <property type="nucleotide sequence ID" value="NZ_JBHUDT010000004.1"/>
</dbReference>
<evidence type="ECO:0000313" key="3">
    <source>
        <dbReference type="EMBL" id="MFD2535763.1"/>
    </source>
</evidence>
<evidence type="ECO:0000259" key="2">
    <source>
        <dbReference type="Pfam" id="PF13568"/>
    </source>
</evidence>
<gene>
    <name evidence="3" type="ORF">ACFSQS_11675</name>
</gene>
<reference evidence="4" key="1">
    <citation type="journal article" date="2019" name="Int. J. Syst. Evol. Microbiol.">
        <title>The Global Catalogue of Microorganisms (GCM) 10K type strain sequencing project: providing services to taxonomists for standard genome sequencing and annotation.</title>
        <authorList>
            <consortium name="The Broad Institute Genomics Platform"/>
            <consortium name="The Broad Institute Genome Sequencing Center for Infectious Disease"/>
            <person name="Wu L."/>
            <person name="Ma J."/>
        </authorList>
    </citation>
    <scope>NUCLEOTIDE SEQUENCE [LARGE SCALE GENOMIC DNA]</scope>
    <source>
        <strain evidence="4">KCTC 42903</strain>
    </source>
</reference>
<comment type="caution">
    <text evidence="3">The sequence shown here is derived from an EMBL/GenBank/DDBJ whole genome shotgun (WGS) entry which is preliminary data.</text>
</comment>
<protein>
    <submittedName>
        <fullName evidence="3">Porin family protein</fullName>
    </submittedName>
</protein>
<evidence type="ECO:0000313" key="4">
    <source>
        <dbReference type="Proteomes" id="UP001597441"/>
    </source>
</evidence>
<dbReference type="EMBL" id="JBHULK010000004">
    <property type="protein sequence ID" value="MFD2535763.1"/>
    <property type="molecule type" value="Genomic_DNA"/>
</dbReference>